<name>A0ABR5SGG6_9BACT</name>
<sequence>MAAHRVLITAIGGNIGQGILKSLRAANRDYYIVGIDMHPLSAGFSLADAYYTVSKTGSPTFYAEIKDIITREQIEAIYVCVPPELEYFSLQKEVIQQELGVEVFVNPVEVVRIGSDKLLTSEFLKNNSFPYPETHIADDDVAVERMISTYGFPLIMKPRLGSSSKNIFVVHSLKEIEAAKILAPDMLIQRYLVGDDAEYTATTVADKDKNIFASIVLHRDLLAGTTFRTELTQDDSITAQITAIANALGTTGACNFQFRLLDGQVYVFEINPRFSGTNGIRYLYGFNDAEMVFEVFKLNLAGYQPKLHPAVVLRYWNEIYIENADFKTLSTGTARHDGLETVTRPLLKRP</sequence>
<dbReference type="InterPro" id="IPR011761">
    <property type="entry name" value="ATP-grasp"/>
</dbReference>
<dbReference type="Pfam" id="PF02655">
    <property type="entry name" value="ATP-grasp_3"/>
    <property type="match status" value="1"/>
</dbReference>
<keyword evidence="7" id="KW-1185">Reference proteome</keyword>
<dbReference type="InterPro" id="IPR048764">
    <property type="entry name" value="PylC_N"/>
</dbReference>
<dbReference type="InterPro" id="IPR013815">
    <property type="entry name" value="ATP_grasp_subdomain_1"/>
</dbReference>
<dbReference type="NCBIfam" id="NF009402">
    <property type="entry name" value="PRK12767.1-1"/>
    <property type="match status" value="1"/>
</dbReference>
<comment type="caution">
    <text evidence="6">The sequence shown here is derived from an EMBL/GenBank/DDBJ whole genome shotgun (WGS) entry which is preliminary data.</text>
</comment>
<evidence type="ECO:0000259" key="5">
    <source>
        <dbReference type="PROSITE" id="PS50975"/>
    </source>
</evidence>
<reference evidence="6 7" key="1">
    <citation type="submission" date="2015-11" db="EMBL/GenBank/DDBJ databases">
        <authorList>
            <person name="Lin W."/>
        </authorList>
    </citation>
    <scope>NUCLEOTIDE SEQUENCE [LARGE SCALE GENOMIC DNA]</scope>
    <source>
        <strain evidence="6 7">HCH-1</strain>
    </source>
</reference>
<proteinExistence type="predicted"/>
<evidence type="ECO:0000256" key="2">
    <source>
        <dbReference type="ARBA" id="ARBA00022741"/>
    </source>
</evidence>
<keyword evidence="1 6" id="KW-0436">Ligase</keyword>
<keyword evidence="3 4" id="KW-0067">ATP-binding</keyword>
<dbReference type="Gene3D" id="3.30.470.20">
    <property type="entry name" value="ATP-grasp fold, B domain"/>
    <property type="match status" value="1"/>
</dbReference>
<evidence type="ECO:0000313" key="7">
    <source>
        <dbReference type="Proteomes" id="UP000060487"/>
    </source>
</evidence>
<evidence type="ECO:0000256" key="4">
    <source>
        <dbReference type="PROSITE-ProRule" id="PRU00409"/>
    </source>
</evidence>
<dbReference type="Gene3D" id="3.30.1490.20">
    <property type="entry name" value="ATP-grasp fold, A domain"/>
    <property type="match status" value="1"/>
</dbReference>
<protein>
    <submittedName>
        <fullName evidence="6">Carbamoyl phosphate synthase</fullName>
        <ecNumber evidence="6">6.3.5.5</ecNumber>
    </submittedName>
</protein>
<dbReference type="PANTHER" id="PTHR43055:SF1">
    <property type="entry name" value="FORMATE-DEPENDENT PHOSPHORIBOSYLGLYCINAMIDE FORMYLTRANSFERASE"/>
    <property type="match status" value="1"/>
</dbReference>
<accession>A0ABR5SGG6</accession>
<dbReference type="PROSITE" id="PS50975">
    <property type="entry name" value="ATP_GRASP"/>
    <property type="match status" value="1"/>
</dbReference>
<dbReference type="InterPro" id="IPR003806">
    <property type="entry name" value="ATP-grasp_PylC-type"/>
</dbReference>
<dbReference type="SUPFAM" id="SSF56059">
    <property type="entry name" value="Glutathione synthetase ATP-binding domain-like"/>
    <property type="match status" value="1"/>
</dbReference>
<feature type="domain" description="ATP-grasp" evidence="5">
    <location>
        <begin position="121"/>
        <end position="297"/>
    </location>
</feature>
<dbReference type="InterPro" id="IPR036291">
    <property type="entry name" value="NAD(P)-bd_dom_sf"/>
</dbReference>
<dbReference type="Proteomes" id="UP000060487">
    <property type="component" value="Unassembled WGS sequence"/>
</dbReference>
<dbReference type="GO" id="GO:0004088">
    <property type="term" value="F:carbamoyl-phosphate synthase (glutamine-hydrolyzing) activity"/>
    <property type="evidence" value="ECO:0007669"/>
    <property type="project" value="UniProtKB-EC"/>
</dbReference>
<evidence type="ECO:0000313" key="6">
    <source>
        <dbReference type="EMBL" id="KWT85307.1"/>
    </source>
</evidence>
<gene>
    <name evidence="6" type="ORF">ASN18_1764</name>
</gene>
<dbReference type="PANTHER" id="PTHR43055">
    <property type="entry name" value="FORMATE-DEPENDENT PHOSPHORIBOSYLGLYCINAMIDE FORMYLTRANSFERASE"/>
    <property type="match status" value="1"/>
</dbReference>
<dbReference type="SUPFAM" id="SSF51735">
    <property type="entry name" value="NAD(P)-binding Rossmann-fold domains"/>
    <property type="match status" value="1"/>
</dbReference>
<evidence type="ECO:0000256" key="3">
    <source>
        <dbReference type="ARBA" id="ARBA00022840"/>
    </source>
</evidence>
<dbReference type="EMBL" id="LNQR01000063">
    <property type="protein sequence ID" value="KWT85307.1"/>
    <property type="molecule type" value="Genomic_DNA"/>
</dbReference>
<dbReference type="RefSeq" id="WP_085052380.1">
    <property type="nucleotide sequence ID" value="NZ_LNQR01000063.1"/>
</dbReference>
<dbReference type="EC" id="6.3.5.5" evidence="6"/>
<organism evidence="6 7">
    <name type="scientific">Candidatus Magnetominusculus xianensis</name>
    <dbReference type="NCBI Taxonomy" id="1748249"/>
    <lineage>
        <taxon>Bacteria</taxon>
        <taxon>Pseudomonadati</taxon>
        <taxon>Nitrospirota</taxon>
        <taxon>Nitrospiria</taxon>
        <taxon>Nitrospirales</taxon>
        <taxon>Nitrospiraceae</taxon>
        <taxon>Candidatus Magnetominusculus</taxon>
    </lineage>
</organism>
<dbReference type="Pfam" id="PF21360">
    <property type="entry name" value="PylC-like_N"/>
    <property type="match status" value="1"/>
</dbReference>
<dbReference type="Gene3D" id="3.40.50.20">
    <property type="match status" value="1"/>
</dbReference>
<keyword evidence="2 4" id="KW-0547">Nucleotide-binding</keyword>
<evidence type="ECO:0000256" key="1">
    <source>
        <dbReference type="ARBA" id="ARBA00022598"/>
    </source>
</evidence>